<gene>
    <name evidence="1" type="ORF">S01H4_37261</name>
</gene>
<organism evidence="1">
    <name type="scientific">marine sediment metagenome</name>
    <dbReference type="NCBI Taxonomy" id="412755"/>
    <lineage>
        <taxon>unclassified sequences</taxon>
        <taxon>metagenomes</taxon>
        <taxon>ecological metagenomes</taxon>
    </lineage>
</organism>
<name>X1DQZ7_9ZZZZ</name>
<dbReference type="EMBL" id="BART01019999">
    <property type="protein sequence ID" value="GAG98841.1"/>
    <property type="molecule type" value="Genomic_DNA"/>
</dbReference>
<sequence length="44" mass="4947">KGIYNIKPGSEEYTRMLLATIDFLERILGAKSGLILNAYKKMEG</sequence>
<dbReference type="AlphaFoldDB" id="X1DQZ7"/>
<accession>X1DQZ7</accession>
<protein>
    <submittedName>
        <fullName evidence="1">Uncharacterized protein</fullName>
    </submittedName>
</protein>
<proteinExistence type="predicted"/>
<comment type="caution">
    <text evidence="1">The sequence shown here is derived from an EMBL/GenBank/DDBJ whole genome shotgun (WGS) entry which is preliminary data.</text>
</comment>
<feature type="non-terminal residue" evidence="1">
    <location>
        <position position="1"/>
    </location>
</feature>
<evidence type="ECO:0000313" key="1">
    <source>
        <dbReference type="EMBL" id="GAG98841.1"/>
    </source>
</evidence>
<reference evidence="1" key="1">
    <citation type="journal article" date="2014" name="Front. Microbiol.">
        <title>High frequency of phylogenetically diverse reductive dehalogenase-homologous genes in deep subseafloor sedimentary metagenomes.</title>
        <authorList>
            <person name="Kawai M."/>
            <person name="Futagami T."/>
            <person name="Toyoda A."/>
            <person name="Takaki Y."/>
            <person name="Nishi S."/>
            <person name="Hori S."/>
            <person name="Arai W."/>
            <person name="Tsubouchi T."/>
            <person name="Morono Y."/>
            <person name="Uchiyama I."/>
            <person name="Ito T."/>
            <person name="Fujiyama A."/>
            <person name="Inagaki F."/>
            <person name="Takami H."/>
        </authorList>
    </citation>
    <scope>NUCLEOTIDE SEQUENCE</scope>
    <source>
        <strain evidence="1">Expedition CK06-06</strain>
    </source>
</reference>